<organism evidence="8 9">
    <name type="scientific">Cannabis sativa</name>
    <name type="common">Hemp</name>
    <name type="synonym">Marijuana</name>
    <dbReference type="NCBI Taxonomy" id="3483"/>
    <lineage>
        <taxon>Eukaryota</taxon>
        <taxon>Viridiplantae</taxon>
        <taxon>Streptophyta</taxon>
        <taxon>Embryophyta</taxon>
        <taxon>Tracheophyta</taxon>
        <taxon>Spermatophyta</taxon>
        <taxon>Magnoliopsida</taxon>
        <taxon>eudicotyledons</taxon>
        <taxon>Gunneridae</taxon>
        <taxon>Pentapetalae</taxon>
        <taxon>rosids</taxon>
        <taxon>fabids</taxon>
        <taxon>Rosales</taxon>
        <taxon>Cannabaceae</taxon>
        <taxon>Cannabis</taxon>
    </lineage>
</organism>
<dbReference type="InterPro" id="IPR002528">
    <property type="entry name" value="MATE_fam"/>
</dbReference>
<feature type="transmembrane region" description="Helical" evidence="6">
    <location>
        <begin position="906"/>
        <end position="922"/>
    </location>
</feature>
<feature type="transmembrane region" description="Helical" evidence="6">
    <location>
        <begin position="488"/>
        <end position="516"/>
    </location>
</feature>
<evidence type="ECO:0000313" key="9">
    <source>
        <dbReference type="Proteomes" id="UP000583929"/>
    </source>
</evidence>
<dbReference type="AlphaFoldDB" id="A0A7J6FFZ4"/>
<dbReference type="InterPro" id="IPR044644">
    <property type="entry name" value="DinF-like"/>
</dbReference>
<feature type="transmembrane region" description="Helical" evidence="6">
    <location>
        <begin position="334"/>
        <end position="355"/>
    </location>
</feature>
<feature type="transmembrane region" description="Helical" evidence="6">
    <location>
        <begin position="718"/>
        <end position="738"/>
    </location>
</feature>
<reference evidence="8 9" key="1">
    <citation type="journal article" date="2020" name="bioRxiv">
        <title>Sequence and annotation of 42 cannabis genomes reveals extensive copy number variation in cannabinoid synthesis and pathogen resistance genes.</title>
        <authorList>
            <person name="Mckernan K.J."/>
            <person name="Helbert Y."/>
            <person name="Kane L.T."/>
            <person name="Ebling H."/>
            <person name="Zhang L."/>
            <person name="Liu B."/>
            <person name="Eaton Z."/>
            <person name="Mclaughlin S."/>
            <person name="Kingan S."/>
            <person name="Baybayan P."/>
            <person name="Concepcion G."/>
            <person name="Jordan M."/>
            <person name="Riva A."/>
            <person name="Barbazuk W."/>
            <person name="Harkins T."/>
        </authorList>
    </citation>
    <scope>NUCLEOTIDE SEQUENCE [LARGE SCALE GENOMIC DNA]</scope>
    <source>
        <strain evidence="9">cv. Jamaican Lion 4</strain>
        <tissue evidence="8">Leaf</tissue>
    </source>
</reference>
<feature type="transmembrane region" description="Helical" evidence="6">
    <location>
        <begin position="750"/>
        <end position="771"/>
    </location>
</feature>
<evidence type="ECO:0000256" key="6">
    <source>
        <dbReference type="RuleBase" id="RU004914"/>
    </source>
</evidence>
<evidence type="ECO:0000256" key="5">
    <source>
        <dbReference type="ARBA" id="ARBA00023136"/>
    </source>
</evidence>
<dbReference type="GO" id="GO:0016020">
    <property type="term" value="C:membrane"/>
    <property type="evidence" value="ECO:0007669"/>
    <property type="project" value="UniProtKB-SubCell"/>
</dbReference>
<dbReference type="GO" id="GO:0015297">
    <property type="term" value="F:antiporter activity"/>
    <property type="evidence" value="ECO:0007669"/>
    <property type="project" value="InterPro"/>
</dbReference>
<feature type="transmembrane region" description="Helical" evidence="6">
    <location>
        <begin position="253"/>
        <end position="274"/>
    </location>
</feature>
<sequence>MHVRGPLSHSGTHKSAPLLPTSKPSKSKENQICYGASELLANSGFFHFPGKMILQQPHLLQNPWLLLHTPRSRSHSQVLLSSSFSNFNSNSILSLPTRFGNTTSTSPLSLPSLRLTGRRFRLLPGCNAAGAGREISDGEESFGDEDGGGVLAVENAEITGEGLLGNQGMWDQMKEIAMFTGPAAGLWICGPLMSLIDTAVIGQRSSLELAALGPATVLCDNLSYLFMFLSIATSNMVATALARRDKKEVQHHISVLLFVGLTCGFMMLLFTRFFGSWALTAFTGAKNINLVPAANTYVQVVAAYMMIESLNKKGYNAYSISIPSPKDILTITELAAPVFITLMAKIAFYTLLVYFATSMGTITTAAHQVMIQNCFMCTVWGEPLSQTAQSFMPELIHGVKRNLEKARTLLKSLVVMGGVFGVVLGTFGTCIPWLFPNIYTPDQIIIKEMHTVLIPYFLIVLATPPTHSLEGTLLAGRDLKFISMTMSGCFIVGAILLKLVSVKGFGLAGIWFVLAATIDSRKTNLNKFFVGFNLLGSIIYRASTSSILGWHTILERERIICNSLGQRYFLSSPNFPGKMMIQAHVSFRNPSLLLNPLRPCSQLSSTFFNPNNPHFGNKTTALSLPTLRFHSRRARISPACIAADYDEQNCGGEAAVENVDVLGEGMWEQIKEIAMFTGPAVGLWICGPLMSLIDTVVIGQGSSLELAALGPGTVFCDYLSYVFMFLSIATSNMVATALARRDKNEVQHHISVLLFVGLTCGFLMFFFTRFFGLWSLTAFAGANNVHIVPAANTYVQVVAGYMMVENLNKKGYNAYALSIPSPKELIAILELAAPVFITMTSKVAFYSLLIYFATSMGTISMAAHQVMIQTFCMCTVWGSIGTAIPWLFPNIFTPDQLVIQEMHKVLIPYILAIVATPSIHSLEGTLLAGRDLKFISMTMSGCFTLGAILLMLISNKGFGLVSCWYTLAAFQWARFFLALRRLLSPNGVLFSEDLSRYNVEKLKAV</sequence>
<feature type="transmembrane region" description="Helical" evidence="6">
    <location>
        <begin position="673"/>
        <end position="698"/>
    </location>
</feature>
<dbReference type="GO" id="GO:0042910">
    <property type="term" value="F:xenobiotic transmembrane transporter activity"/>
    <property type="evidence" value="ECO:0007669"/>
    <property type="project" value="InterPro"/>
</dbReference>
<keyword evidence="3 6" id="KW-0812">Transmembrane</keyword>
<dbReference type="Proteomes" id="UP000583929">
    <property type="component" value="Unassembled WGS sequence"/>
</dbReference>
<proteinExistence type="inferred from homology"/>
<protein>
    <recommendedName>
        <fullName evidence="6">Protein DETOXIFICATION</fullName>
    </recommendedName>
    <alternativeName>
        <fullName evidence="6">Multidrug and toxic compound extrusion protein</fullName>
    </alternativeName>
</protein>
<feature type="transmembrane region" description="Helical" evidence="6">
    <location>
        <begin position="866"/>
        <end position="886"/>
    </location>
</feature>
<keyword evidence="4 6" id="KW-1133">Transmembrane helix</keyword>
<feature type="transmembrane region" description="Helical" evidence="6">
    <location>
        <begin position="959"/>
        <end position="977"/>
    </location>
</feature>
<evidence type="ECO:0000256" key="1">
    <source>
        <dbReference type="ARBA" id="ARBA00004141"/>
    </source>
</evidence>
<comment type="similarity">
    <text evidence="2 6">Belongs to the multi antimicrobial extrusion (MATE) (TC 2.A.66.1) family.</text>
</comment>
<gene>
    <name evidence="8" type="ORF">G4B88_021431</name>
</gene>
<dbReference type="PANTHER" id="PTHR42893:SF9">
    <property type="entry name" value="PROTEIN DETOXIFICATION 46, CHLOROPLASTIC"/>
    <property type="match status" value="1"/>
</dbReference>
<feature type="transmembrane region" description="Helical" evidence="6">
    <location>
        <begin position="528"/>
        <end position="550"/>
    </location>
</feature>
<evidence type="ECO:0000256" key="7">
    <source>
        <dbReference type="SAM" id="MobiDB-lite"/>
    </source>
</evidence>
<comment type="subcellular location">
    <subcellularLocation>
        <location evidence="1">Membrane</location>
        <topology evidence="1">Multi-pass membrane protein</topology>
    </subcellularLocation>
</comment>
<evidence type="ECO:0000313" key="8">
    <source>
        <dbReference type="EMBL" id="KAF4369626.1"/>
    </source>
</evidence>
<feature type="transmembrane region" description="Helical" evidence="6">
    <location>
        <begin position="176"/>
        <end position="202"/>
    </location>
</feature>
<keyword evidence="9" id="KW-1185">Reference proteome</keyword>
<keyword evidence="5 6" id="KW-0472">Membrane</keyword>
<dbReference type="PANTHER" id="PTHR42893">
    <property type="entry name" value="PROTEIN DETOXIFICATION 44, CHLOROPLASTIC-RELATED"/>
    <property type="match status" value="1"/>
</dbReference>
<accession>A0A7J6FFZ4</accession>
<evidence type="ECO:0000256" key="3">
    <source>
        <dbReference type="ARBA" id="ARBA00022692"/>
    </source>
</evidence>
<dbReference type="EMBL" id="JAATIQ010000217">
    <property type="protein sequence ID" value="KAF4369626.1"/>
    <property type="molecule type" value="Genomic_DNA"/>
</dbReference>
<evidence type="ECO:0000256" key="4">
    <source>
        <dbReference type="ARBA" id="ARBA00022989"/>
    </source>
</evidence>
<name>A0A7J6FFZ4_CANSA</name>
<feature type="region of interest" description="Disordered" evidence="7">
    <location>
        <begin position="1"/>
        <end position="27"/>
    </location>
</feature>
<comment type="caution">
    <text evidence="8">The sequence shown here is derived from an EMBL/GenBank/DDBJ whole genome shotgun (WGS) entry which is preliminary data.</text>
</comment>
<feature type="transmembrane region" description="Helical" evidence="6">
    <location>
        <begin position="934"/>
        <end position="953"/>
    </location>
</feature>
<evidence type="ECO:0000256" key="2">
    <source>
        <dbReference type="ARBA" id="ARBA00010199"/>
    </source>
</evidence>
<feature type="transmembrane region" description="Helical" evidence="6">
    <location>
        <begin position="454"/>
        <end position="476"/>
    </location>
</feature>
<feature type="transmembrane region" description="Helical" evidence="6">
    <location>
        <begin position="831"/>
        <end position="854"/>
    </location>
</feature>
<feature type="transmembrane region" description="Helical" evidence="6">
    <location>
        <begin position="409"/>
        <end position="434"/>
    </location>
</feature>
<dbReference type="Pfam" id="PF01554">
    <property type="entry name" value="MatE"/>
    <property type="match status" value="2"/>
</dbReference>